<dbReference type="AlphaFoldDB" id="A0A7S4E7A3"/>
<protein>
    <submittedName>
        <fullName evidence="3">Uncharacterized protein</fullName>
    </submittedName>
</protein>
<reference evidence="3" key="1">
    <citation type="submission" date="2021-01" db="EMBL/GenBank/DDBJ databases">
        <authorList>
            <person name="Corre E."/>
            <person name="Pelletier E."/>
            <person name="Niang G."/>
            <person name="Scheremetjew M."/>
            <person name="Finn R."/>
            <person name="Kale V."/>
            <person name="Holt S."/>
            <person name="Cochrane G."/>
            <person name="Meng A."/>
            <person name="Brown T."/>
            <person name="Cohen L."/>
        </authorList>
    </citation>
    <scope>NUCLEOTIDE SEQUENCE</scope>
    <source>
        <strain evidence="3">CCMP1756</strain>
    </source>
</reference>
<keyword evidence="2" id="KW-0732">Signal</keyword>
<evidence type="ECO:0000313" key="3">
    <source>
        <dbReference type="EMBL" id="CAE0694653.1"/>
    </source>
</evidence>
<evidence type="ECO:0000256" key="1">
    <source>
        <dbReference type="SAM" id="MobiDB-lite"/>
    </source>
</evidence>
<feature type="compositionally biased region" description="Gly residues" evidence="1">
    <location>
        <begin position="271"/>
        <end position="304"/>
    </location>
</feature>
<feature type="signal peptide" evidence="2">
    <location>
        <begin position="1"/>
        <end position="18"/>
    </location>
</feature>
<proteinExistence type="predicted"/>
<evidence type="ECO:0000256" key="2">
    <source>
        <dbReference type="SAM" id="SignalP"/>
    </source>
</evidence>
<gene>
    <name evidence="3" type="ORF">PCAL00307_LOCUS10089</name>
</gene>
<accession>A0A7S4E7A3</accession>
<feature type="region of interest" description="Disordered" evidence="1">
    <location>
        <begin position="220"/>
        <end position="327"/>
    </location>
</feature>
<dbReference type="EMBL" id="HBIW01011772">
    <property type="protein sequence ID" value="CAE0694653.1"/>
    <property type="molecule type" value="Transcribed_RNA"/>
</dbReference>
<organism evidence="3">
    <name type="scientific">Pelagomonas calceolata</name>
    <dbReference type="NCBI Taxonomy" id="35677"/>
    <lineage>
        <taxon>Eukaryota</taxon>
        <taxon>Sar</taxon>
        <taxon>Stramenopiles</taxon>
        <taxon>Ochrophyta</taxon>
        <taxon>Pelagophyceae</taxon>
        <taxon>Pelagomonadales</taxon>
        <taxon>Pelagomonadaceae</taxon>
        <taxon>Pelagomonas</taxon>
    </lineage>
</organism>
<feature type="chain" id="PRO_5030587980" evidence="2">
    <location>
        <begin position="19"/>
        <end position="327"/>
    </location>
</feature>
<sequence>MPMRQAALLTALAAAGQAAFDACGEPTKGPVLGGIDVVDAWAKALKARNATVSNQGPRLPHLAEAPPLRGSAEHAFTTPDGFALHFATEANRDAYAADPAKYALGAGGYCGLGASGRDPRCANGDHCRGPACGTSPLTFQVSGVDGKLYFFLGAGARQIFNEDEEASVAGAAAKVVEVEAATGRACFNTDLLGCRTPGSGISWSGGGNATRAGAWRQRLNQGFLGPGGMAGQRGPAPGGPQRPGMTMGDGQHPAGGQRPGMTGQQRPDGQRGPGATRGDGQRPGGPNGGQRPGQRGGGGDGGDGARQPAPKRKKTAWESVKAWIWGA</sequence>
<name>A0A7S4E7A3_9STRA</name>